<feature type="compositionally biased region" description="Basic and acidic residues" evidence="1">
    <location>
        <begin position="75"/>
        <end position="84"/>
    </location>
</feature>
<evidence type="ECO:0000313" key="3">
    <source>
        <dbReference type="Proteomes" id="UP001595660"/>
    </source>
</evidence>
<dbReference type="GeneID" id="69118252"/>
<dbReference type="AlphaFoldDB" id="A0ABD5NID2"/>
<dbReference type="Proteomes" id="UP001595660">
    <property type="component" value="Unassembled WGS sequence"/>
</dbReference>
<sequence length="394" mass="44053">MSGDDGGGDDLYTPAQFREHQDGHGDRDAEAHTHTGLTRDERLSRFLSVVEAEYDPTVLSDEKQAKMPGRAEQTTLHERTRRMEATETARRALDGGDMQTLKHLTGDTGQRADVSGLKAIKTLESFLTGPAPMFYEWAEPGTGKSNFALLLGQLWKREHPSGLVASNVRTLRETDEWTDAEGCRQDGWLSNFEQLEAWMEQDGDPMHNDQTPKLFIFDEASSSAGGSGSSGYQTKTKMGPMAYKIRKYGGSLIVIGHDGKDVHPLIREMGVCVHKEALKRATFYEDVKNRRGVEPIASVDGIPETDWRYDDKEATTWSWSDGDDEDGETAPADVARRSAIATVVLAKEAEPEKPNREIAEFVPYSTEWVRQRWNEYEQDGKHREVVGEVTDLTA</sequence>
<comment type="caution">
    <text evidence="2">The sequence shown here is derived from an EMBL/GenBank/DDBJ whole genome shotgun (WGS) entry which is preliminary data.</text>
</comment>
<reference evidence="2 3" key="1">
    <citation type="journal article" date="2019" name="Int. J. Syst. Evol. Microbiol.">
        <title>The Global Catalogue of Microorganisms (GCM) 10K type strain sequencing project: providing services to taxonomists for standard genome sequencing and annotation.</title>
        <authorList>
            <consortium name="The Broad Institute Genomics Platform"/>
            <consortium name="The Broad Institute Genome Sequencing Center for Infectious Disease"/>
            <person name="Wu L."/>
            <person name="Ma J."/>
        </authorList>
    </citation>
    <scope>NUCLEOTIDE SEQUENCE [LARGE SCALE GENOMIC DNA]</scope>
    <source>
        <strain evidence="2 3">CGMCC 1.12562</strain>
    </source>
</reference>
<evidence type="ECO:0000256" key="1">
    <source>
        <dbReference type="SAM" id="MobiDB-lite"/>
    </source>
</evidence>
<organism evidence="2 3">
    <name type="scientific">Halobacterium litoreum</name>
    <dbReference type="NCBI Taxonomy" id="2039234"/>
    <lineage>
        <taxon>Archaea</taxon>
        <taxon>Methanobacteriati</taxon>
        <taxon>Methanobacteriota</taxon>
        <taxon>Stenosarchaea group</taxon>
        <taxon>Halobacteria</taxon>
        <taxon>Halobacteriales</taxon>
        <taxon>Halobacteriaceae</taxon>
        <taxon>Halobacterium</taxon>
    </lineage>
</organism>
<protein>
    <recommendedName>
        <fullName evidence="4">ATP-binding protein</fullName>
    </recommendedName>
</protein>
<dbReference type="InterPro" id="IPR027417">
    <property type="entry name" value="P-loop_NTPase"/>
</dbReference>
<dbReference type="EMBL" id="JBHRWN010000002">
    <property type="protein sequence ID" value="MFC3478734.1"/>
    <property type="molecule type" value="Genomic_DNA"/>
</dbReference>
<dbReference type="RefSeq" id="WP_232569884.1">
    <property type="nucleotide sequence ID" value="NZ_CP089466.1"/>
</dbReference>
<evidence type="ECO:0000313" key="2">
    <source>
        <dbReference type="EMBL" id="MFC3478734.1"/>
    </source>
</evidence>
<feature type="compositionally biased region" description="Basic and acidic residues" evidence="1">
    <location>
        <begin position="17"/>
        <end position="42"/>
    </location>
</feature>
<name>A0ABD5NID2_9EURY</name>
<accession>A0ABD5NID2</accession>
<gene>
    <name evidence="2" type="ORF">ACFOKC_13475</name>
</gene>
<evidence type="ECO:0008006" key="4">
    <source>
        <dbReference type="Google" id="ProtNLM"/>
    </source>
</evidence>
<feature type="region of interest" description="Disordered" evidence="1">
    <location>
        <begin position="1"/>
        <end position="42"/>
    </location>
</feature>
<feature type="region of interest" description="Disordered" evidence="1">
    <location>
        <begin position="64"/>
        <end position="84"/>
    </location>
</feature>
<keyword evidence="3" id="KW-1185">Reference proteome</keyword>
<proteinExistence type="predicted"/>
<dbReference type="SUPFAM" id="SSF52540">
    <property type="entry name" value="P-loop containing nucleoside triphosphate hydrolases"/>
    <property type="match status" value="1"/>
</dbReference>